<accession>G0TS35</accession>
<proteinExistence type="predicted"/>
<sequence>MVAFLHANETWCRREQLEGRAAYFTKCARHDALKMVTRSETLHVDKTVYYSEDKSNHSHATMWTHKTDLQYFQFCFSTKFVRVIFILVGCFLKKNENSHKLFRRKQRMPKLFSGGTMKTVASSSFLSGVCHLERLLGGSPGFKDTAYSTSAVCQGIWLGSA</sequence>
<organism evidence="1">
    <name type="scientific">Trypanosoma vivax (strain Y486)</name>
    <dbReference type="NCBI Taxonomy" id="1055687"/>
    <lineage>
        <taxon>Eukaryota</taxon>
        <taxon>Discoba</taxon>
        <taxon>Euglenozoa</taxon>
        <taxon>Kinetoplastea</taxon>
        <taxon>Metakinetoplastina</taxon>
        <taxon>Trypanosomatida</taxon>
        <taxon>Trypanosomatidae</taxon>
        <taxon>Trypanosoma</taxon>
        <taxon>Duttonella</taxon>
    </lineage>
</organism>
<name>G0TS35_TRYVY</name>
<dbReference type="AlphaFoldDB" id="G0TS35"/>
<gene>
    <name evidence="1" type="ORF">TVY486_0201730</name>
</gene>
<protein>
    <submittedName>
        <fullName evidence="1">Uncharacterized protein</fullName>
    </submittedName>
</protein>
<reference evidence="1" key="1">
    <citation type="journal article" date="2012" name="Proc. Natl. Acad. Sci. U.S.A.">
        <title>Antigenic diversity is generated by distinct evolutionary mechanisms in African trypanosome species.</title>
        <authorList>
            <person name="Jackson A.P."/>
            <person name="Berry A."/>
            <person name="Aslett M."/>
            <person name="Allison H.C."/>
            <person name="Burton P."/>
            <person name="Vavrova-Anderson J."/>
            <person name="Brown R."/>
            <person name="Browne H."/>
            <person name="Corton N."/>
            <person name="Hauser H."/>
            <person name="Gamble J."/>
            <person name="Gilderthorp R."/>
            <person name="Marcello L."/>
            <person name="McQuillan J."/>
            <person name="Otto T.D."/>
            <person name="Quail M.A."/>
            <person name="Sanders M.J."/>
            <person name="van Tonder A."/>
            <person name="Ginger M.L."/>
            <person name="Field M.C."/>
            <person name="Barry J.D."/>
            <person name="Hertz-Fowler C."/>
            <person name="Berriman M."/>
        </authorList>
    </citation>
    <scope>NUCLEOTIDE SEQUENCE</scope>
    <source>
        <strain evidence="1">Y486</strain>
    </source>
</reference>
<dbReference type="EMBL" id="HE573018">
    <property type="protein sequence ID" value="CCC46759.1"/>
    <property type="molecule type" value="Genomic_DNA"/>
</dbReference>
<dbReference type="VEuPathDB" id="TriTrypDB:TvY486_0201730"/>
<evidence type="ECO:0000313" key="1">
    <source>
        <dbReference type="EMBL" id="CCC46759.1"/>
    </source>
</evidence>